<proteinExistence type="inferred from homology"/>
<keyword evidence="4" id="KW-1185">Reference proteome</keyword>
<dbReference type="EMBL" id="NJIH01000021">
    <property type="protein sequence ID" value="OWT53475.1"/>
    <property type="molecule type" value="Genomic_DNA"/>
</dbReference>
<name>A0A225LVY6_9BURK</name>
<accession>A0A225LVY6</accession>
<reference evidence="4" key="1">
    <citation type="submission" date="2017-06" db="EMBL/GenBank/DDBJ databases">
        <title>Herbaspirillum phytohormonus sp. nov., isolated from the root nodule of Robinia pseudoacacia in lead-zinc mine.</title>
        <authorList>
            <person name="Fan M."/>
            <person name="Lin Y."/>
        </authorList>
    </citation>
    <scope>NUCLEOTIDE SEQUENCE [LARGE SCALE GENOMIC DNA]</scope>
    <source>
        <strain evidence="4">SC-089</strain>
    </source>
</reference>
<dbReference type="AlphaFoldDB" id="A0A225LVY6"/>
<dbReference type="Proteomes" id="UP000214603">
    <property type="component" value="Unassembled WGS sequence"/>
</dbReference>
<dbReference type="PANTHER" id="PTHR42693">
    <property type="entry name" value="ARYLSULFATASE FAMILY MEMBER"/>
    <property type="match status" value="1"/>
</dbReference>
<dbReference type="Pfam" id="PF00884">
    <property type="entry name" value="Sulfatase"/>
    <property type="match status" value="1"/>
</dbReference>
<dbReference type="InterPro" id="IPR000917">
    <property type="entry name" value="Sulfatase_N"/>
</dbReference>
<dbReference type="GO" id="GO:0004065">
    <property type="term" value="F:arylsulfatase activity"/>
    <property type="evidence" value="ECO:0007669"/>
    <property type="project" value="TreeGrafter"/>
</dbReference>
<dbReference type="InterPro" id="IPR017850">
    <property type="entry name" value="Alkaline_phosphatase_core_sf"/>
</dbReference>
<evidence type="ECO:0000256" key="1">
    <source>
        <dbReference type="ARBA" id="ARBA00008779"/>
    </source>
</evidence>
<dbReference type="OrthoDB" id="9766107at2"/>
<dbReference type="PANTHER" id="PTHR42693:SF33">
    <property type="entry name" value="ARYLSULFATASE"/>
    <property type="match status" value="1"/>
</dbReference>
<evidence type="ECO:0000313" key="3">
    <source>
        <dbReference type="EMBL" id="OWT53475.1"/>
    </source>
</evidence>
<dbReference type="SUPFAM" id="SSF53649">
    <property type="entry name" value="Alkaline phosphatase-like"/>
    <property type="match status" value="1"/>
</dbReference>
<protein>
    <submittedName>
        <fullName evidence="3">Arylsulfatase</fullName>
    </submittedName>
</protein>
<evidence type="ECO:0000259" key="2">
    <source>
        <dbReference type="Pfam" id="PF00884"/>
    </source>
</evidence>
<comment type="caution">
    <text evidence="3">The sequence shown here is derived from an EMBL/GenBank/DDBJ whole genome shotgun (WGS) entry which is preliminary data.</text>
</comment>
<organism evidence="3 4">
    <name type="scientific">Candidimonas nitroreducens</name>
    <dbReference type="NCBI Taxonomy" id="683354"/>
    <lineage>
        <taxon>Bacteria</taxon>
        <taxon>Pseudomonadati</taxon>
        <taxon>Pseudomonadota</taxon>
        <taxon>Betaproteobacteria</taxon>
        <taxon>Burkholderiales</taxon>
        <taxon>Alcaligenaceae</taxon>
        <taxon>Candidimonas</taxon>
    </lineage>
</organism>
<dbReference type="InterPro" id="IPR050738">
    <property type="entry name" value="Sulfatase"/>
</dbReference>
<evidence type="ECO:0000313" key="4">
    <source>
        <dbReference type="Proteomes" id="UP000214603"/>
    </source>
</evidence>
<sequence length="727" mass="77360">MAACAALTLTACDGGSGGDTASNDATHPNILFVIMDDVGIDQMKSFGYGGTVPPKMPNIDAVAAAGVRFRNTWSMPECSPGRAAFFVGRYPLRTHIYQAIGPSDLANSQISPYDTTTPKLLKSANYESAMFGKFHLAGPDNNEAGNSTPSQLGWDYFYGWIGGLPGSIDTTAGGVAPEGTYSCGFVPGIDFTGGAKTGACYQADNSCAVVTRSSPEQDAAGLQCLHSGGIFVPNASCGTPPAGLNFTRENAYYVSPLVIIENGKVEEVPLSDPRSRGYRTEIETNAAIDWIKARPHDKPWMATVSFSAAHTPWQQPPSDLLSAQAPGSDTWSCTSSVFGRLIQNQMTEAMDTEFGRLMVETGLATRNADGSLHYDPAASNTVVVIVGDNGSLGSAVKAPFRPDQAKGTTYQTGVWDPLIIAGPQVVQPDRAVEHMVNTVDLFEFFGELAGIDVHKTVPRTLDSVGILSYLTKPDQPSLRTINFTMSGFNLQANGGRNGPCVIPGSDADHPTCTQIPTTKNVCQDNLGIWWGKGYTDPSVVDNGGVGYTTCAAVNQALYKSDVKQSDGSSVMQATILPETSSAIRNDTYKLVRNTSLAYVPSTDTIESQTTEQMFQIDEATPTPLLDTPDRDLLPPANADVQAVYDDLKSKMDKMLASNPECSGDGNLDGKTDAADLKNWARIAHDWGLSSVYDLLIGGVHDGLTNNLDESVIQANLNKPCAATSSLY</sequence>
<gene>
    <name evidence="3" type="ORF">CEY11_24675</name>
</gene>
<feature type="domain" description="Sulfatase N-terminal" evidence="2">
    <location>
        <begin position="28"/>
        <end position="451"/>
    </location>
</feature>
<comment type="similarity">
    <text evidence="1">Belongs to the sulfatase family.</text>
</comment>
<dbReference type="Gene3D" id="3.40.720.10">
    <property type="entry name" value="Alkaline Phosphatase, subunit A"/>
    <property type="match status" value="2"/>
</dbReference>